<dbReference type="OrthoDB" id="286301at2759"/>
<comment type="subcellular location">
    <subcellularLocation>
        <location evidence="1">Cell membrane</location>
        <topology evidence="1">Lipid-anchor</topology>
        <topology evidence="1">GPI-anchor</topology>
    </subcellularLocation>
</comment>
<dbReference type="AlphaFoldDB" id="A0A835BKJ2"/>
<feature type="region of interest" description="Disordered" evidence="8">
    <location>
        <begin position="346"/>
        <end position="390"/>
    </location>
</feature>
<feature type="compositionally biased region" description="Pro residues" evidence="8">
    <location>
        <begin position="208"/>
        <end position="218"/>
    </location>
</feature>
<feature type="transmembrane region" description="Helical" evidence="9">
    <location>
        <begin position="239"/>
        <end position="260"/>
    </location>
</feature>
<evidence type="ECO:0000313" key="13">
    <source>
        <dbReference type="Proteomes" id="UP000636709"/>
    </source>
</evidence>
<keyword evidence="9" id="KW-1133">Transmembrane helix</keyword>
<dbReference type="InterPro" id="IPR036378">
    <property type="entry name" value="FAS1_dom_sf"/>
</dbReference>
<dbReference type="Gramene" id="Dexi7B01G0010450.1">
    <property type="protein sequence ID" value="Dexi7B01G0010450.1:cds"/>
    <property type="gene ID" value="Dexi7B01G0010450"/>
</dbReference>
<evidence type="ECO:0000256" key="7">
    <source>
        <dbReference type="ARBA" id="ARBA00024686"/>
    </source>
</evidence>
<dbReference type="Proteomes" id="UP000636709">
    <property type="component" value="Unassembled WGS sequence"/>
</dbReference>
<sequence>MELKPAVLAVLVLCLALPRTALSQSAPAPVADTPAPAPAPHHVNLTDLLSLAGPYGTFLDYLEKTDVLRTLQSMANATDVDDGHPGLTVFAPEDSAFAAVDAAALSNLTSDELRTLMLCHSAPRYLPLSSFAALAASGPVATLAGGSQCAVNVTYAAGRISVASGWTSKARLVTSVYSTRPVAVYALDAVLLPRQVFPAEPAVAEAPVPAPAPSPPVPSDSAPAGTTEHGASKSLSCRLGGAGGALVAYLSLLGFGFLMIGRTRGRRHDWLAKRYELADLEGLSRVTTLAGGMYTANVTCDEGDVHVRSRWGDAKVVGSVSVDAPMAIYELDRVLLPGTLFHDQPPVSAIPDVPPAPAPPSNEVAAEAPAAEPEPVAPRQDDSPGGVDAPVSACGGSGDRCASYPATAAFIGTMALVELWRRVGWCFSLLRQEQKWAVPFTCD</sequence>
<feature type="chain" id="PRO_5032599039" description="FAS1 domain-containing protein" evidence="10">
    <location>
        <begin position="24"/>
        <end position="443"/>
    </location>
</feature>
<dbReference type="Pfam" id="PF02469">
    <property type="entry name" value="Fasciclin"/>
    <property type="match status" value="1"/>
</dbReference>
<evidence type="ECO:0000256" key="9">
    <source>
        <dbReference type="SAM" id="Phobius"/>
    </source>
</evidence>
<dbReference type="InterPro" id="IPR000782">
    <property type="entry name" value="FAS1_domain"/>
</dbReference>
<name>A0A835BKJ2_9POAL</name>
<keyword evidence="9" id="KW-0812">Transmembrane</keyword>
<feature type="compositionally biased region" description="Low complexity" evidence="8">
    <location>
        <begin position="361"/>
        <end position="378"/>
    </location>
</feature>
<feature type="domain" description="FAS1" evidence="11">
    <location>
        <begin position="42"/>
        <end position="191"/>
    </location>
</feature>
<dbReference type="GO" id="GO:0098552">
    <property type="term" value="C:side of membrane"/>
    <property type="evidence" value="ECO:0007669"/>
    <property type="project" value="UniProtKB-KW"/>
</dbReference>
<dbReference type="SMART" id="SM00554">
    <property type="entry name" value="FAS1"/>
    <property type="match status" value="1"/>
</dbReference>
<dbReference type="GO" id="GO:0005886">
    <property type="term" value="C:plasma membrane"/>
    <property type="evidence" value="ECO:0007669"/>
    <property type="project" value="UniProtKB-SubCell"/>
</dbReference>
<keyword evidence="3" id="KW-1003">Cell membrane</keyword>
<accession>A0A835BKJ2</accession>
<evidence type="ECO:0000256" key="3">
    <source>
        <dbReference type="ARBA" id="ARBA00022475"/>
    </source>
</evidence>
<evidence type="ECO:0000259" key="11">
    <source>
        <dbReference type="PROSITE" id="PS50213"/>
    </source>
</evidence>
<keyword evidence="4" id="KW-0325">Glycoprotein</keyword>
<keyword evidence="4" id="KW-0449">Lipoprotein</keyword>
<keyword evidence="13" id="KW-1185">Reference proteome</keyword>
<evidence type="ECO:0000256" key="6">
    <source>
        <dbReference type="ARBA" id="ARBA00023136"/>
    </source>
</evidence>
<evidence type="ECO:0000256" key="1">
    <source>
        <dbReference type="ARBA" id="ARBA00004609"/>
    </source>
</evidence>
<proteinExistence type="inferred from homology"/>
<dbReference type="SUPFAM" id="SSF82153">
    <property type="entry name" value="FAS1 domain"/>
    <property type="match status" value="2"/>
</dbReference>
<keyword evidence="4" id="KW-0336">GPI-anchor</keyword>
<evidence type="ECO:0000313" key="12">
    <source>
        <dbReference type="EMBL" id="KAF8703420.1"/>
    </source>
</evidence>
<gene>
    <name evidence="12" type="ORF">HU200_032224</name>
</gene>
<evidence type="ECO:0000256" key="4">
    <source>
        <dbReference type="ARBA" id="ARBA00022622"/>
    </source>
</evidence>
<keyword evidence="5 10" id="KW-0732">Signal</keyword>
<organism evidence="12 13">
    <name type="scientific">Digitaria exilis</name>
    <dbReference type="NCBI Taxonomy" id="1010633"/>
    <lineage>
        <taxon>Eukaryota</taxon>
        <taxon>Viridiplantae</taxon>
        <taxon>Streptophyta</taxon>
        <taxon>Embryophyta</taxon>
        <taxon>Tracheophyta</taxon>
        <taxon>Spermatophyta</taxon>
        <taxon>Magnoliopsida</taxon>
        <taxon>Liliopsida</taxon>
        <taxon>Poales</taxon>
        <taxon>Poaceae</taxon>
        <taxon>PACMAD clade</taxon>
        <taxon>Panicoideae</taxon>
        <taxon>Panicodae</taxon>
        <taxon>Paniceae</taxon>
        <taxon>Anthephorinae</taxon>
        <taxon>Digitaria</taxon>
    </lineage>
</organism>
<comment type="caution">
    <text evidence="12">The sequence shown here is derived from an EMBL/GenBank/DDBJ whole genome shotgun (WGS) entry which is preliminary data.</text>
</comment>
<keyword evidence="6 9" id="KW-0472">Membrane</keyword>
<reference evidence="12" key="1">
    <citation type="submission" date="2020-07" db="EMBL/GenBank/DDBJ databases">
        <title>Genome sequence and genetic diversity analysis of an under-domesticated orphan crop, white fonio (Digitaria exilis).</title>
        <authorList>
            <person name="Bennetzen J.L."/>
            <person name="Chen S."/>
            <person name="Ma X."/>
            <person name="Wang X."/>
            <person name="Yssel A.E.J."/>
            <person name="Chaluvadi S.R."/>
            <person name="Johnson M."/>
            <person name="Gangashetty P."/>
            <person name="Hamidou F."/>
            <person name="Sanogo M.D."/>
            <person name="Zwaenepoel A."/>
            <person name="Wallace J."/>
            <person name="Van De Peer Y."/>
            <person name="Van Deynze A."/>
        </authorList>
    </citation>
    <scope>NUCLEOTIDE SEQUENCE</scope>
    <source>
        <tissue evidence="12">Leaves</tissue>
    </source>
</reference>
<evidence type="ECO:0000256" key="2">
    <source>
        <dbReference type="ARBA" id="ARBA00007843"/>
    </source>
</evidence>
<comment type="similarity">
    <text evidence="2">Belongs to the fasciclin-like AGP family.</text>
</comment>
<dbReference type="PANTHER" id="PTHR32077:SF43">
    <property type="entry name" value="OS04G0472200 PROTEIN"/>
    <property type="match status" value="1"/>
</dbReference>
<dbReference type="PANTHER" id="PTHR32077">
    <property type="entry name" value="FASCICLIN-LIKE ARABINOGALACTAN PROTEIN"/>
    <property type="match status" value="1"/>
</dbReference>
<dbReference type="GO" id="GO:0009834">
    <property type="term" value="P:plant-type secondary cell wall biogenesis"/>
    <property type="evidence" value="ECO:0007669"/>
    <property type="project" value="TreeGrafter"/>
</dbReference>
<dbReference type="PROSITE" id="PS50213">
    <property type="entry name" value="FAS1"/>
    <property type="match status" value="1"/>
</dbReference>
<feature type="region of interest" description="Disordered" evidence="8">
    <location>
        <begin position="205"/>
        <end position="230"/>
    </location>
</feature>
<feature type="signal peptide" evidence="10">
    <location>
        <begin position="1"/>
        <end position="23"/>
    </location>
</feature>
<protein>
    <recommendedName>
        <fullName evidence="11">FAS1 domain-containing protein</fullName>
    </recommendedName>
</protein>
<evidence type="ECO:0000256" key="5">
    <source>
        <dbReference type="ARBA" id="ARBA00022729"/>
    </source>
</evidence>
<evidence type="ECO:0000256" key="10">
    <source>
        <dbReference type="SAM" id="SignalP"/>
    </source>
</evidence>
<dbReference type="Gene3D" id="2.30.180.10">
    <property type="entry name" value="FAS1 domain"/>
    <property type="match status" value="1"/>
</dbReference>
<dbReference type="InterPro" id="IPR045003">
    <property type="entry name" value="FLA_A"/>
</dbReference>
<comment type="function">
    <text evidence="7">May be a cell surface adhesion protein.</text>
</comment>
<evidence type="ECO:0000256" key="8">
    <source>
        <dbReference type="SAM" id="MobiDB-lite"/>
    </source>
</evidence>
<dbReference type="EMBL" id="JACEFO010001778">
    <property type="protein sequence ID" value="KAF8703420.1"/>
    <property type="molecule type" value="Genomic_DNA"/>
</dbReference>